<dbReference type="PANTHER" id="PTHR43447">
    <property type="entry name" value="ALPHA-AMYLASE"/>
    <property type="match status" value="1"/>
</dbReference>
<evidence type="ECO:0000256" key="2">
    <source>
        <dbReference type="ARBA" id="ARBA00001913"/>
    </source>
</evidence>
<dbReference type="Gene3D" id="3.20.20.80">
    <property type="entry name" value="Glycosidases"/>
    <property type="match status" value="1"/>
</dbReference>
<accession>A0A0U3AC57</accession>
<dbReference type="SMART" id="SM00810">
    <property type="entry name" value="Alpha-amyl_C2"/>
    <property type="match status" value="1"/>
</dbReference>
<dbReference type="GO" id="GO:0005975">
    <property type="term" value="P:carbohydrate metabolic process"/>
    <property type="evidence" value="ECO:0007669"/>
    <property type="project" value="InterPro"/>
</dbReference>
<keyword evidence="10" id="KW-0732">Signal</keyword>
<evidence type="ECO:0000313" key="16">
    <source>
        <dbReference type="EMBL" id="ALS87700.1"/>
    </source>
</evidence>
<organism evidence="16">
    <name type="scientific">Ipomoea batatas</name>
    <name type="common">Sweet potato</name>
    <name type="synonym">Convolvulus batatas</name>
    <dbReference type="NCBI Taxonomy" id="4120"/>
    <lineage>
        <taxon>Eukaryota</taxon>
        <taxon>Viridiplantae</taxon>
        <taxon>Streptophyta</taxon>
        <taxon>Embryophyta</taxon>
        <taxon>Tracheophyta</taxon>
        <taxon>Spermatophyta</taxon>
        <taxon>Magnoliopsida</taxon>
        <taxon>eudicotyledons</taxon>
        <taxon>Gunneridae</taxon>
        <taxon>Pentapetalae</taxon>
        <taxon>asterids</taxon>
        <taxon>lamiids</taxon>
        <taxon>Solanales</taxon>
        <taxon>Convolvulaceae</taxon>
        <taxon>Ipomoeeae</taxon>
        <taxon>Ipomoea</taxon>
    </lineage>
</organism>
<dbReference type="InterPro" id="IPR006046">
    <property type="entry name" value="Alpha_amylase"/>
</dbReference>
<keyword evidence="6 13" id="KW-0378">Hydrolase</keyword>
<dbReference type="EMBL" id="KT281131">
    <property type="protein sequence ID" value="ALS87700.1"/>
    <property type="molecule type" value="mRNA"/>
</dbReference>
<evidence type="ECO:0000256" key="9">
    <source>
        <dbReference type="ARBA" id="ARBA00030238"/>
    </source>
</evidence>
<feature type="chain" id="PRO_5010605318" description="Alpha-amylase" evidence="10">
    <location>
        <begin position="22"/>
        <end position="424"/>
    </location>
</feature>
<dbReference type="GO" id="GO:0005509">
    <property type="term" value="F:calcium ion binding"/>
    <property type="evidence" value="ECO:0007669"/>
    <property type="project" value="UniProtKB-UniRule"/>
</dbReference>
<dbReference type="PIRSF" id="PIRSF001028">
    <property type="entry name" value="Alph-amls_plant"/>
    <property type="match status" value="1"/>
</dbReference>
<dbReference type="InterPro" id="IPR013775">
    <property type="entry name" value="A-amylase_pln"/>
</dbReference>
<dbReference type="SMART" id="SM00642">
    <property type="entry name" value="Aamy"/>
    <property type="match status" value="1"/>
</dbReference>
<evidence type="ECO:0000256" key="6">
    <source>
        <dbReference type="ARBA" id="ARBA00022801"/>
    </source>
</evidence>
<evidence type="ECO:0000256" key="11">
    <source>
        <dbReference type="PIRSR" id="PIRSR001028-1"/>
    </source>
</evidence>
<dbReference type="SUPFAM" id="SSF51011">
    <property type="entry name" value="Glycosyl hydrolase domain"/>
    <property type="match status" value="1"/>
</dbReference>
<dbReference type="Gene3D" id="2.60.40.1180">
    <property type="entry name" value="Golgi alpha-mannosidase II"/>
    <property type="match status" value="1"/>
</dbReference>
<dbReference type="PRINTS" id="PR00110">
    <property type="entry name" value="ALPHAAMYLASE"/>
</dbReference>
<evidence type="ECO:0000256" key="10">
    <source>
        <dbReference type="PIRNR" id="PIRNR001028"/>
    </source>
</evidence>
<comment type="similarity">
    <text evidence="3 10 12">Belongs to the glycosyl hydrolase 13 family.</text>
</comment>
<dbReference type="Pfam" id="PF00128">
    <property type="entry name" value="Alpha-amylase"/>
    <property type="match status" value="1"/>
</dbReference>
<keyword evidence="8 13" id="KW-0326">Glycosidase</keyword>
<dbReference type="Pfam" id="PF07821">
    <property type="entry name" value="Alpha-amyl_C2"/>
    <property type="match status" value="1"/>
</dbReference>
<evidence type="ECO:0000259" key="14">
    <source>
        <dbReference type="SMART" id="SM00642"/>
    </source>
</evidence>
<dbReference type="InterPro" id="IPR006047">
    <property type="entry name" value="GH13_cat_dom"/>
</dbReference>
<evidence type="ECO:0000256" key="7">
    <source>
        <dbReference type="ARBA" id="ARBA00023277"/>
    </source>
</evidence>
<keyword evidence="5" id="KW-0479">Metal-binding</keyword>
<dbReference type="GO" id="GO:0004556">
    <property type="term" value="F:alpha-amylase activity"/>
    <property type="evidence" value="ECO:0007669"/>
    <property type="project" value="UniProtKB-UniRule"/>
</dbReference>
<sequence length="424" mass="47132">MNLFQFLSCFCLACIFVPAIGSTLLFQGFNWESNKQQGGWYNSLINSIPDLANAGITHVWLPPPSHSVAPQGYLPGRLYDLDASKYGNKQQLQALVAALHGKGIKAVADIVINHRCADYKDSRGIYCIFEGGTPDNRLDWGPGQICKGDTQYSDGTGNDDTGMDFGGAPDIDHLNPRVQKELSEWMNWLKSEIGFDGWRFDFVRGYAASITKIYMENTSPEFAVGEFWNSLAYGSDGKPDYNQNNHRNELSQWVQNSGGAVTAFDFTTKGILQAAVLGELWRLKDPNGKPPGLIGISPKNAVTFIDNHDTGSTQNQWPFPKDKVIQGYAYILTHPGVPCVFYDHFFDWGLKNEISKLTSIRSRNGIIETSNVEILAADPDAYVAKIDDKVIMKIGSRYDVGKFIPPNFNVVTSGQDYAVWEKKI</sequence>
<dbReference type="SUPFAM" id="SSF51445">
    <property type="entry name" value="(Trans)glycosidases"/>
    <property type="match status" value="1"/>
</dbReference>
<reference evidence="16" key="1">
    <citation type="submission" date="2015-07" db="EMBL/GenBank/DDBJ databases">
        <authorList>
            <person name="Cajimat M.N.B."/>
            <person name="Milazzo M.L."/>
            <person name="Fulhorst C.F."/>
        </authorList>
    </citation>
    <scope>NUCLEOTIDE SEQUENCE</scope>
    <source>
        <tissue evidence="16">Leaves</tissue>
    </source>
</reference>
<keyword evidence="7 13" id="KW-0119">Carbohydrate metabolism</keyword>
<feature type="signal peptide" evidence="10">
    <location>
        <begin position="1"/>
        <end position="21"/>
    </location>
</feature>
<dbReference type="InterPro" id="IPR012850">
    <property type="entry name" value="A-amylase_bs_C"/>
</dbReference>
<dbReference type="CDD" id="cd11314">
    <property type="entry name" value="AmyAc_arch_bac_plant_AmyA"/>
    <property type="match status" value="1"/>
</dbReference>
<comment type="cofactor">
    <cofactor evidence="2 10">
        <name>Ca(2+)</name>
        <dbReference type="ChEBI" id="CHEBI:29108"/>
    </cofactor>
</comment>
<feature type="domain" description="Glycosyl hydrolase family 13 catalytic" evidence="14">
    <location>
        <begin position="23"/>
        <end position="361"/>
    </location>
</feature>
<evidence type="ECO:0000256" key="12">
    <source>
        <dbReference type="RuleBase" id="RU003615"/>
    </source>
</evidence>
<feature type="active site" description="Nucleophile" evidence="11">
    <location>
        <position position="201"/>
    </location>
</feature>
<evidence type="ECO:0000256" key="5">
    <source>
        <dbReference type="ARBA" id="ARBA00022723"/>
    </source>
</evidence>
<evidence type="ECO:0000256" key="8">
    <source>
        <dbReference type="ARBA" id="ARBA00023295"/>
    </source>
</evidence>
<dbReference type="SMR" id="A0A0U3AC57"/>
<protein>
    <recommendedName>
        <fullName evidence="4 10">Alpha-amylase</fullName>
        <ecNumber evidence="4 10">3.2.1.1</ecNumber>
    </recommendedName>
    <alternativeName>
        <fullName evidence="9 10">1,4-alpha-D-glucan glucanohydrolase</fullName>
    </alternativeName>
</protein>
<evidence type="ECO:0000256" key="3">
    <source>
        <dbReference type="ARBA" id="ARBA00008061"/>
    </source>
</evidence>
<evidence type="ECO:0000259" key="15">
    <source>
        <dbReference type="SMART" id="SM00810"/>
    </source>
</evidence>
<feature type="active site" description="Proton donor" evidence="11">
    <location>
        <position position="226"/>
    </location>
</feature>
<dbReference type="EC" id="3.2.1.1" evidence="4 10"/>
<comment type="catalytic activity">
    <reaction evidence="1 10 13">
        <text>Endohydrolysis of (1-&gt;4)-alpha-D-glucosidic linkages in polysaccharides containing three or more (1-&gt;4)-alpha-linked D-glucose units.</text>
        <dbReference type="EC" id="3.2.1.1"/>
    </reaction>
</comment>
<name>A0A0U3AC57_IPOBA</name>
<evidence type="ECO:0000256" key="13">
    <source>
        <dbReference type="RuleBase" id="RU361134"/>
    </source>
</evidence>
<proteinExistence type="evidence at transcript level"/>
<evidence type="ECO:0000256" key="1">
    <source>
        <dbReference type="ARBA" id="ARBA00000548"/>
    </source>
</evidence>
<dbReference type="InterPro" id="IPR013780">
    <property type="entry name" value="Glyco_hydro_b"/>
</dbReference>
<feature type="domain" description="Alpha-amylase C-terminal beta-sheet" evidence="15">
    <location>
        <begin position="362"/>
        <end position="422"/>
    </location>
</feature>
<dbReference type="AlphaFoldDB" id="A0A0U3AC57"/>
<dbReference type="InterPro" id="IPR017853">
    <property type="entry name" value="GH"/>
</dbReference>
<evidence type="ECO:0000256" key="4">
    <source>
        <dbReference type="ARBA" id="ARBA00012595"/>
    </source>
</evidence>